<keyword evidence="2 4" id="KW-0863">Zinc-finger</keyword>
<dbReference type="PANTHER" id="PTHR13244">
    <property type="entry name" value="ZINC FINGER MYND DOMAIN CONTAINING PROTEIN 10"/>
    <property type="match status" value="1"/>
</dbReference>
<evidence type="ECO:0000256" key="4">
    <source>
        <dbReference type="PROSITE-ProRule" id="PRU00134"/>
    </source>
</evidence>
<keyword evidence="1" id="KW-0479">Metal-binding</keyword>
<dbReference type="EMBL" id="OU963869">
    <property type="protein sequence ID" value="CAH0394495.1"/>
    <property type="molecule type" value="Genomic_DNA"/>
</dbReference>
<dbReference type="GO" id="GO:0034451">
    <property type="term" value="C:centriolar satellite"/>
    <property type="evidence" value="ECO:0007669"/>
    <property type="project" value="TreeGrafter"/>
</dbReference>
<keyword evidence="7" id="KW-1185">Reference proteome</keyword>
<dbReference type="InterPro" id="IPR052298">
    <property type="entry name" value="ZMYND10"/>
</dbReference>
<dbReference type="GO" id="GO:0008270">
    <property type="term" value="F:zinc ion binding"/>
    <property type="evidence" value="ECO:0007669"/>
    <property type="project" value="UniProtKB-KW"/>
</dbReference>
<dbReference type="InterPro" id="IPR002893">
    <property type="entry name" value="Znf_MYND"/>
</dbReference>
<dbReference type="Proteomes" id="UP001152759">
    <property type="component" value="Chromosome 8"/>
</dbReference>
<feature type="domain" description="MYND-type" evidence="5">
    <location>
        <begin position="391"/>
        <end position="427"/>
    </location>
</feature>
<proteinExistence type="predicted"/>
<name>A0A9P0ALQ9_BEMTA</name>
<dbReference type="SUPFAM" id="SSF144232">
    <property type="entry name" value="HIT/MYND zinc finger-like"/>
    <property type="match status" value="1"/>
</dbReference>
<sequence>MESECILTPGEIDFYAASIQPSDFETIGTSSWFEAHERLQRLYQQATLEASKNIEEHVKEAIISNLKLQILVYEAVLISVWKQRILPRILKQNPNTENTFPIYIIFYHEAVVVGLLQTVLYHSEGCEYLQDSAVELVDYCILVLTRIAISSRDAKELKKDKLKASTLEELRAQEETLLFGIGASCLGIIRYLVENLDCVPVTVATRLYSDNDVPLLVCQLIDQESWTRRNAKGDTYKYTDGEWKKITDVQEMTKTEAQLWLAMHQLLLNKHIIHHYELTESRKNRLGRLNRFLHELLLDQLPPLIDLKRWLSQLAVSQVPTMSSKKPFIVELSTEFRSGLETSCAGRWDEIAEEHARRLLQLSRAETVKLANSLSNAFESLADVCDAGPKCANCGDRATQKCSRCKNEWYCGRPCQVKQWKNHKEHCNTVSGVKECESSS</sequence>
<evidence type="ECO:0000259" key="5">
    <source>
        <dbReference type="PROSITE" id="PS50865"/>
    </source>
</evidence>
<dbReference type="KEGG" id="btab:109032538"/>
<dbReference type="GO" id="GO:0005737">
    <property type="term" value="C:cytoplasm"/>
    <property type="evidence" value="ECO:0007669"/>
    <property type="project" value="TreeGrafter"/>
</dbReference>
<dbReference type="PROSITE" id="PS01360">
    <property type="entry name" value="ZF_MYND_1"/>
    <property type="match status" value="1"/>
</dbReference>
<evidence type="ECO:0000256" key="1">
    <source>
        <dbReference type="ARBA" id="ARBA00022723"/>
    </source>
</evidence>
<dbReference type="AlphaFoldDB" id="A0A9P0ALQ9"/>
<dbReference type="GO" id="GO:0044458">
    <property type="term" value="P:motile cilium assembly"/>
    <property type="evidence" value="ECO:0007669"/>
    <property type="project" value="TreeGrafter"/>
</dbReference>
<dbReference type="GO" id="GO:0036159">
    <property type="term" value="P:inner dynein arm assembly"/>
    <property type="evidence" value="ECO:0007669"/>
    <property type="project" value="TreeGrafter"/>
</dbReference>
<keyword evidence="3" id="KW-0862">Zinc</keyword>
<dbReference type="Pfam" id="PF01753">
    <property type="entry name" value="zf-MYND"/>
    <property type="match status" value="1"/>
</dbReference>
<protein>
    <recommendedName>
        <fullName evidence="5">MYND-type domain-containing protein</fullName>
    </recommendedName>
</protein>
<dbReference type="Gene3D" id="6.10.140.2220">
    <property type="match status" value="1"/>
</dbReference>
<evidence type="ECO:0000256" key="3">
    <source>
        <dbReference type="ARBA" id="ARBA00022833"/>
    </source>
</evidence>
<dbReference type="PANTHER" id="PTHR13244:SF7">
    <property type="entry name" value="ZINC FINGER MYND DOMAIN-CONTAINING PROTEIN 10"/>
    <property type="match status" value="1"/>
</dbReference>
<dbReference type="PROSITE" id="PS50865">
    <property type="entry name" value="ZF_MYND_2"/>
    <property type="match status" value="1"/>
</dbReference>
<dbReference type="GO" id="GO:0036158">
    <property type="term" value="P:outer dynein arm assembly"/>
    <property type="evidence" value="ECO:0007669"/>
    <property type="project" value="TreeGrafter"/>
</dbReference>
<evidence type="ECO:0000313" key="7">
    <source>
        <dbReference type="Proteomes" id="UP001152759"/>
    </source>
</evidence>
<reference evidence="6" key="1">
    <citation type="submission" date="2021-12" db="EMBL/GenBank/DDBJ databases">
        <authorList>
            <person name="King R."/>
        </authorList>
    </citation>
    <scope>NUCLEOTIDE SEQUENCE</scope>
</reference>
<accession>A0A9P0ALQ9</accession>
<evidence type="ECO:0000256" key="2">
    <source>
        <dbReference type="ARBA" id="ARBA00022771"/>
    </source>
</evidence>
<evidence type="ECO:0000313" key="6">
    <source>
        <dbReference type="EMBL" id="CAH0394495.1"/>
    </source>
</evidence>
<gene>
    <name evidence="6" type="ORF">BEMITA_LOCUS12786</name>
</gene>
<organism evidence="6 7">
    <name type="scientific">Bemisia tabaci</name>
    <name type="common">Sweetpotato whitefly</name>
    <name type="synonym">Aleurodes tabaci</name>
    <dbReference type="NCBI Taxonomy" id="7038"/>
    <lineage>
        <taxon>Eukaryota</taxon>
        <taxon>Metazoa</taxon>
        <taxon>Ecdysozoa</taxon>
        <taxon>Arthropoda</taxon>
        <taxon>Hexapoda</taxon>
        <taxon>Insecta</taxon>
        <taxon>Pterygota</taxon>
        <taxon>Neoptera</taxon>
        <taxon>Paraneoptera</taxon>
        <taxon>Hemiptera</taxon>
        <taxon>Sternorrhyncha</taxon>
        <taxon>Aleyrodoidea</taxon>
        <taxon>Aleyrodidae</taxon>
        <taxon>Aleyrodinae</taxon>
        <taxon>Bemisia</taxon>
    </lineage>
</organism>